<dbReference type="Proteomes" id="UP000263654">
    <property type="component" value="Segment"/>
</dbReference>
<proteinExistence type="predicted"/>
<evidence type="ECO:0000313" key="1">
    <source>
        <dbReference type="EMBL" id="AXQ61365.1"/>
    </source>
</evidence>
<dbReference type="RefSeq" id="YP_010098023.1">
    <property type="nucleotide sequence ID" value="NC_055763.1"/>
</dbReference>
<dbReference type="EMBL" id="MH669007">
    <property type="protein sequence ID" value="AXQ61365.1"/>
    <property type="molecule type" value="Genomic_DNA"/>
</dbReference>
<dbReference type="KEGG" id="vg:65115691"/>
<organism evidence="1 2">
    <name type="scientific">Gordonia phage Marietta</name>
    <dbReference type="NCBI Taxonomy" id="2301558"/>
    <lineage>
        <taxon>Viruses</taxon>
        <taxon>Duplodnaviria</taxon>
        <taxon>Heunggongvirae</taxon>
        <taxon>Uroviricota</taxon>
        <taxon>Caudoviricetes</taxon>
        <taxon>Zierdtviridae</taxon>
        <taxon>Emilbogenvirinae</taxon>
        <taxon>Sukkupivirus</taxon>
        <taxon>Sukkupivirus marietta</taxon>
    </lineage>
</organism>
<protein>
    <submittedName>
        <fullName evidence="1">Uncharacterized protein</fullName>
    </submittedName>
</protein>
<reference evidence="1 2" key="1">
    <citation type="submission" date="2018-07" db="EMBL/GenBank/DDBJ databases">
        <authorList>
            <person name="Burke E.M."/>
            <person name="Good S."/>
            <person name="Jeffords E.T."/>
            <person name="Pearson M."/>
            <person name="Sohlstrom A."/>
            <person name="Westholm D.E."/>
            <person name="Butela K.A."/>
            <person name="Garlena R.A."/>
            <person name="Russell D.A."/>
            <person name="Pope W.H."/>
            <person name="Jacobs-Sera D."/>
            <person name="Hatfull G.F."/>
        </authorList>
    </citation>
    <scope>NUCLEOTIDE SEQUENCE [LARGE SCALE GENOMIC DNA]</scope>
</reference>
<sequence>MWTPTPEPTPDVNPGLGWSLDGVSAPTVDPVQGWFVKKQLLALMESSAEFRAGIKAILTGQHTAQAYSTAAIVAHLVGIAPSRSLGGGGGEALDALVKAYLTGWVNTLGTFTARGAFSPKGTYPAAAAFTGGLHVSLGGTAFGQ</sequence>
<gene>
    <name evidence="1" type="primary">46</name>
    <name evidence="1" type="ORF">SEA_MARIETTA_46</name>
</gene>
<keyword evidence="2" id="KW-1185">Reference proteome</keyword>
<evidence type="ECO:0000313" key="2">
    <source>
        <dbReference type="Proteomes" id="UP000263654"/>
    </source>
</evidence>
<name>A0A385DS81_9CAUD</name>
<accession>A0A385DS81</accession>
<dbReference type="GeneID" id="65115691"/>